<keyword evidence="4" id="KW-0378">Hydrolase</keyword>
<dbReference type="PANTHER" id="PTHR11804:SF5">
    <property type="entry name" value="OLIGOENDOPEPTIDASE F"/>
    <property type="match status" value="1"/>
</dbReference>
<dbReference type="InterPro" id="IPR001567">
    <property type="entry name" value="Pept_M3A_M3B_dom"/>
</dbReference>
<dbReference type="EMBL" id="CAEZYK010000142">
    <property type="protein sequence ID" value="CAB4736563.1"/>
    <property type="molecule type" value="Genomic_DNA"/>
</dbReference>
<evidence type="ECO:0000256" key="1">
    <source>
        <dbReference type="ARBA" id="ARBA00001947"/>
    </source>
</evidence>
<dbReference type="Gene3D" id="1.10.1370.20">
    <property type="entry name" value="Oligoendopeptidase f, C-terminal domain"/>
    <property type="match status" value="1"/>
</dbReference>
<evidence type="ECO:0000256" key="5">
    <source>
        <dbReference type="ARBA" id="ARBA00022833"/>
    </source>
</evidence>
<dbReference type="GO" id="GO:0004222">
    <property type="term" value="F:metalloendopeptidase activity"/>
    <property type="evidence" value="ECO:0007669"/>
    <property type="project" value="InterPro"/>
</dbReference>
<comment type="cofactor">
    <cofactor evidence="1">
        <name>Zn(2+)</name>
        <dbReference type="ChEBI" id="CHEBI:29105"/>
    </cofactor>
</comment>
<protein>
    <submittedName>
        <fullName evidence="8">Unannotated protein</fullName>
    </submittedName>
</protein>
<evidence type="ECO:0000313" key="8">
    <source>
        <dbReference type="EMBL" id="CAB4736563.1"/>
    </source>
</evidence>
<proteinExistence type="predicted"/>
<dbReference type="Pfam" id="PF01432">
    <property type="entry name" value="Peptidase_M3"/>
    <property type="match status" value="1"/>
</dbReference>
<name>A0A6J6SP92_9ZZZZ</name>
<keyword evidence="5" id="KW-0862">Zinc</keyword>
<dbReference type="AlphaFoldDB" id="A0A6J6SP92"/>
<evidence type="ECO:0000256" key="4">
    <source>
        <dbReference type="ARBA" id="ARBA00022801"/>
    </source>
</evidence>
<evidence type="ECO:0000256" key="3">
    <source>
        <dbReference type="ARBA" id="ARBA00022723"/>
    </source>
</evidence>
<evidence type="ECO:0000256" key="6">
    <source>
        <dbReference type="ARBA" id="ARBA00023049"/>
    </source>
</evidence>
<dbReference type="InterPro" id="IPR045090">
    <property type="entry name" value="Pept_M3A_M3B"/>
</dbReference>
<dbReference type="GO" id="GO:0046872">
    <property type="term" value="F:metal ion binding"/>
    <property type="evidence" value="ECO:0007669"/>
    <property type="project" value="UniProtKB-KW"/>
</dbReference>
<reference evidence="8" key="1">
    <citation type="submission" date="2020-05" db="EMBL/GenBank/DDBJ databases">
        <authorList>
            <person name="Chiriac C."/>
            <person name="Salcher M."/>
            <person name="Ghai R."/>
            <person name="Kavagutti S V."/>
        </authorList>
    </citation>
    <scope>NUCLEOTIDE SEQUENCE</scope>
</reference>
<sequence>MALVSDTEETFSWSAAREIVSDAYKSFSPELSDVVERFFNEKWIDAPQRPGKRSGAFCAYTVPDHHPYLLLNWTGRRRDVLTLAHELGHGLHAYLAREQGVFHQNTPLTLAETASVFGETVTFGRLLSETTEPNQRLALLAESLEGQIATVFRQVAMNQFEDSAHTWRREQGEVSVEQFGDLWISSQSDMLGDSVELTEGYRSWWSYIPHFIGTPGYVYAYAYGQLLALSVYQLYEERGTSFVDSYLELLRQGGSKSPQELGHIVGVDLSDPTFWDGGLSIIEEQLNAAEQAALTAQRITLP</sequence>
<feature type="domain" description="Peptidase M3A/M3B catalytic" evidence="7">
    <location>
        <begin position="35"/>
        <end position="276"/>
    </location>
</feature>
<gene>
    <name evidence="8" type="ORF">UFOPK2683_01618</name>
</gene>
<dbReference type="GO" id="GO:0006508">
    <property type="term" value="P:proteolysis"/>
    <property type="evidence" value="ECO:0007669"/>
    <property type="project" value="UniProtKB-KW"/>
</dbReference>
<dbReference type="GO" id="GO:0006518">
    <property type="term" value="P:peptide metabolic process"/>
    <property type="evidence" value="ECO:0007669"/>
    <property type="project" value="TreeGrafter"/>
</dbReference>
<organism evidence="8">
    <name type="scientific">freshwater metagenome</name>
    <dbReference type="NCBI Taxonomy" id="449393"/>
    <lineage>
        <taxon>unclassified sequences</taxon>
        <taxon>metagenomes</taxon>
        <taxon>ecological metagenomes</taxon>
    </lineage>
</organism>
<evidence type="ECO:0000256" key="2">
    <source>
        <dbReference type="ARBA" id="ARBA00022670"/>
    </source>
</evidence>
<keyword evidence="2" id="KW-0645">Protease</keyword>
<dbReference type="PANTHER" id="PTHR11804">
    <property type="entry name" value="PROTEASE M3 THIMET OLIGOPEPTIDASE-RELATED"/>
    <property type="match status" value="1"/>
</dbReference>
<keyword evidence="3" id="KW-0479">Metal-binding</keyword>
<evidence type="ECO:0000259" key="7">
    <source>
        <dbReference type="Pfam" id="PF01432"/>
    </source>
</evidence>
<dbReference type="SUPFAM" id="SSF55486">
    <property type="entry name" value="Metalloproteases ('zincins'), catalytic domain"/>
    <property type="match status" value="1"/>
</dbReference>
<accession>A0A6J6SP92</accession>
<keyword evidence="6" id="KW-0482">Metalloprotease</keyword>
<dbReference type="InterPro" id="IPR042088">
    <property type="entry name" value="OligoPept_F_C"/>
</dbReference>